<evidence type="ECO:0000256" key="2">
    <source>
        <dbReference type="ARBA" id="ARBA00023125"/>
    </source>
</evidence>
<reference evidence="5" key="1">
    <citation type="submission" date="2020-10" db="EMBL/GenBank/DDBJ databases">
        <title>Taxonomic study of unclassified bacteria belonging to the class Ktedonobacteria.</title>
        <authorList>
            <person name="Yabe S."/>
            <person name="Wang C.M."/>
            <person name="Zheng Y."/>
            <person name="Sakai Y."/>
            <person name="Cavaletti L."/>
            <person name="Monciardini P."/>
            <person name="Donadio S."/>
        </authorList>
    </citation>
    <scope>NUCLEOTIDE SEQUENCE</scope>
    <source>
        <strain evidence="5">ID150040</strain>
    </source>
</reference>
<dbReference type="EMBL" id="BNJK01000002">
    <property type="protein sequence ID" value="GHO99927.1"/>
    <property type="molecule type" value="Genomic_DNA"/>
</dbReference>
<dbReference type="CDD" id="cd06170">
    <property type="entry name" value="LuxR_C_like"/>
    <property type="match status" value="1"/>
</dbReference>
<evidence type="ECO:0000256" key="1">
    <source>
        <dbReference type="ARBA" id="ARBA00023015"/>
    </source>
</evidence>
<keyword evidence="1" id="KW-0805">Transcription regulation</keyword>
<feature type="domain" description="HTH luxR-type" evidence="4">
    <location>
        <begin position="843"/>
        <end position="908"/>
    </location>
</feature>
<dbReference type="Pfam" id="PF25873">
    <property type="entry name" value="WHD_MalT"/>
    <property type="match status" value="1"/>
</dbReference>
<keyword evidence="6" id="KW-1185">Reference proteome</keyword>
<evidence type="ECO:0000313" key="5">
    <source>
        <dbReference type="EMBL" id="GHO99927.1"/>
    </source>
</evidence>
<dbReference type="InterPro" id="IPR059106">
    <property type="entry name" value="WHD_MalT"/>
</dbReference>
<proteinExistence type="predicted"/>
<dbReference type="PANTHER" id="PTHR44688:SF16">
    <property type="entry name" value="DNA-BINDING TRANSCRIPTIONAL ACTIVATOR DEVR_DOSR"/>
    <property type="match status" value="1"/>
</dbReference>
<gene>
    <name evidence="5" type="ORF">KSF_099750</name>
</gene>
<dbReference type="InterPro" id="IPR000792">
    <property type="entry name" value="Tscrpt_reg_LuxR_C"/>
</dbReference>
<dbReference type="SUPFAM" id="SSF52540">
    <property type="entry name" value="P-loop containing nucleoside triphosphate hydrolases"/>
    <property type="match status" value="1"/>
</dbReference>
<dbReference type="SUPFAM" id="SSF48452">
    <property type="entry name" value="TPR-like"/>
    <property type="match status" value="1"/>
</dbReference>
<dbReference type="InterPro" id="IPR011990">
    <property type="entry name" value="TPR-like_helical_dom_sf"/>
</dbReference>
<name>A0A8J3J050_9CHLR</name>
<dbReference type="PRINTS" id="PR00038">
    <property type="entry name" value="HTHLUXR"/>
</dbReference>
<evidence type="ECO:0000256" key="3">
    <source>
        <dbReference type="ARBA" id="ARBA00023163"/>
    </source>
</evidence>
<dbReference type="Gene3D" id="3.40.50.300">
    <property type="entry name" value="P-loop containing nucleotide triphosphate hydrolases"/>
    <property type="match status" value="1"/>
</dbReference>
<dbReference type="Pfam" id="PF13191">
    <property type="entry name" value="AAA_16"/>
    <property type="match status" value="1"/>
</dbReference>
<dbReference type="Gene3D" id="1.25.40.10">
    <property type="entry name" value="Tetratricopeptide repeat domain"/>
    <property type="match status" value="1"/>
</dbReference>
<dbReference type="Gene3D" id="1.10.10.10">
    <property type="entry name" value="Winged helix-like DNA-binding domain superfamily/Winged helix DNA-binding domain"/>
    <property type="match status" value="1"/>
</dbReference>
<dbReference type="GO" id="GO:0006355">
    <property type="term" value="P:regulation of DNA-templated transcription"/>
    <property type="evidence" value="ECO:0007669"/>
    <property type="project" value="InterPro"/>
</dbReference>
<dbReference type="InterPro" id="IPR036388">
    <property type="entry name" value="WH-like_DNA-bd_sf"/>
</dbReference>
<dbReference type="InterPro" id="IPR027417">
    <property type="entry name" value="P-loop_NTPase"/>
</dbReference>
<dbReference type="PROSITE" id="PS50043">
    <property type="entry name" value="HTH_LUXR_2"/>
    <property type="match status" value="1"/>
</dbReference>
<evidence type="ECO:0000259" key="4">
    <source>
        <dbReference type="PROSITE" id="PS50043"/>
    </source>
</evidence>
<dbReference type="RefSeq" id="WP_220210533.1">
    <property type="nucleotide sequence ID" value="NZ_BNJK01000002.1"/>
</dbReference>
<dbReference type="InterPro" id="IPR041664">
    <property type="entry name" value="AAA_16"/>
</dbReference>
<accession>A0A8J3J050</accession>
<evidence type="ECO:0000313" key="6">
    <source>
        <dbReference type="Proteomes" id="UP000597444"/>
    </source>
</evidence>
<keyword evidence="3" id="KW-0804">Transcription</keyword>
<dbReference type="InterPro" id="IPR016032">
    <property type="entry name" value="Sig_transdc_resp-reg_C-effctor"/>
</dbReference>
<dbReference type="AlphaFoldDB" id="A0A8J3J050"/>
<protein>
    <recommendedName>
        <fullName evidence="4">HTH luxR-type domain-containing protein</fullName>
    </recommendedName>
</protein>
<comment type="caution">
    <text evidence="5">The sequence shown here is derived from an EMBL/GenBank/DDBJ whole genome shotgun (WGS) entry which is preliminary data.</text>
</comment>
<dbReference type="PANTHER" id="PTHR44688">
    <property type="entry name" value="DNA-BINDING TRANSCRIPTIONAL ACTIVATOR DEVR_DOSR"/>
    <property type="match status" value="1"/>
</dbReference>
<dbReference type="SMART" id="SM00421">
    <property type="entry name" value="HTH_LUXR"/>
    <property type="match status" value="1"/>
</dbReference>
<organism evidence="5 6">
    <name type="scientific">Reticulibacter mediterranei</name>
    <dbReference type="NCBI Taxonomy" id="2778369"/>
    <lineage>
        <taxon>Bacteria</taxon>
        <taxon>Bacillati</taxon>
        <taxon>Chloroflexota</taxon>
        <taxon>Ktedonobacteria</taxon>
        <taxon>Ktedonobacterales</taxon>
        <taxon>Reticulibacteraceae</taxon>
        <taxon>Reticulibacter</taxon>
    </lineage>
</organism>
<dbReference type="Pfam" id="PF17874">
    <property type="entry name" value="TPR_MalT"/>
    <property type="match status" value="1"/>
</dbReference>
<dbReference type="Pfam" id="PF00196">
    <property type="entry name" value="GerE"/>
    <property type="match status" value="1"/>
</dbReference>
<sequence>MGAPDLLVTKFTIPPVRGRLLLRAALIERLNQGGTLPLVLLSAGAGFGKTTLLSAWVSQYPHPVAWLSLDRLDNDPLGFWTAVLTTLRTRFPAIGEAALAQVQAQQQLQMTTLLTTLINDLAGAGEEIMLILDDYHVIDEPGIHTTLQFLLDHAPSRLHLVLSSRVDPPLALSRLRARGQMAELRDTDLRVSEQEGAHFLQQVMDIHLSAQDEQRLAQRTEGWLAGLQLAALSLSTRADPSAWVTTFHGSQRLLLDYFQEEILAHQKPSVRRFLLRASILPRMHASLCQAVTGNAASQEILEALERSNLFVMHLEEQRQWYRLHDLFREALLARLQATQPDLVPTLYERAAHWYEHQGLLPDAVEAALGAGTFSYAAHLMERCIDQQSFRNAYHTLCRWVEQLPEELLQTQPILSFWYALSTTFTSLRRTPAFWPRIEASLQWAEQGFEAQGEPEHLGEALELHAELAFFQDDLASTLALARAATPLLSEQNFMFATNLLTRGLEQLHAGQLSAAWQDFLEGLRRAERLGSLTATLAASLLLAEVCLARGELYQAARYCRQTLASAEEDLWAFQQQLMTASGDRDPFFLSWAYHSLAQLACEWNDLATAQHALAQAQALGDDPAKGVHVWTSGGLIRARLLHCRGETTAALHLLEAWEQQTRFPWALRALRASQARLHLAMGNLPAVEEWSRARADFFGLRVRERERELPYVQQEEEALLLVRLFLAHEQAGAALQELARWKAQAESQGRTHGLLEILLLEALAHQADRAFPRARASLLQALRLAQPGQYQRLFLDEGQVMATLLKSSLKEIQEKDTAAYVRGLLDAFAQEQMNASVVSSPGPSPLLEPLTAQEQRVLQLLAAGASNQEIATQLVIQLSTARKHVANILGKVGAANRTQAIARAREYGLL</sequence>
<dbReference type="SUPFAM" id="SSF46894">
    <property type="entry name" value="C-terminal effector domain of the bipartite response regulators"/>
    <property type="match status" value="1"/>
</dbReference>
<dbReference type="GO" id="GO:0003677">
    <property type="term" value="F:DNA binding"/>
    <property type="evidence" value="ECO:0007669"/>
    <property type="project" value="UniProtKB-KW"/>
</dbReference>
<dbReference type="Proteomes" id="UP000597444">
    <property type="component" value="Unassembled WGS sequence"/>
</dbReference>
<keyword evidence="2" id="KW-0238">DNA-binding</keyword>
<dbReference type="InterPro" id="IPR041617">
    <property type="entry name" value="TPR_MalT"/>
</dbReference>